<evidence type="ECO:0000313" key="1">
    <source>
        <dbReference type="EMBL" id="WOH10521.1"/>
    </source>
</evidence>
<dbReference type="Proteomes" id="UP000077755">
    <property type="component" value="Chromosome 7"/>
</dbReference>
<evidence type="ECO:0000313" key="2">
    <source>
        <dbReference type="Proteomes" id="UP000077755"/>
    </source>
</evidence>
<reference evidence="1" key="2">
    <citation type="submission" date="2022-03" db="EMBL/GenBank/DDBJ databases">
        <title>Draft title - Genomic analysis of global carrot germplasm unveils the trajectory of domestication and the origin of high carotenoid orange carrot.</title>
        <authorList>
            <person name="Iorizzo M."/>
            <person name="Ellison S."/>
            <person name="Senalik D."/>
            <person name="Macko-Podgorni A."/>
            <person name="Grzebelus D."/>
            <person name="Bostan H."/>
            <person name="Rolling W."/>
            <person name="Curaba J."/>
            <person name="Simon P."/>
        </authorList>
    </citation>
    <scope>NUCLEOTIDE SEQUENCE</scope>
    <source>
        <tissue evidence="1">Leaf</tissue>
    </source>
</reference>
<dbReference type="AlphaFoldDB" id="A0AAF1BBU6"/>
<reference evidence="1" key="1">
    <citation type="journal article" date="2016" name="Nat. Genet.">
        <title>A high-quality carrot genome assembly provides new insights into carotenoid accumulation and asterid genome evolution.</title>
        <authorList>
            <person name="Iorizzo M."/>
            <person name="Ellison S."/>
            <person name="Senalik D."/>
            <person name="Zeng P."/>
            <person name="Satapoomin P."/>
            <person name="Huang J."/>
            <person name="Bowman M."/>
            <person name="Iovene M."/>
            <person name="Sanseverino W."/>
            <person name="Cavagnaro P."/>
            <person name="Yildiz M."/>
            <person name="Macko-Podgorni A."/>
            <person name="Moranska E."/>
            <person name="Grzebelus E."/>
            <person name="Grzebelus D."/>
            <person name="Ashrafi H."/>
            <person name="Zheng Z."/>
            <person name="Cheng S."/>
            <person name="Spooner D."/>
            <person name="Van Deynze A."/>
            <person name="Simon P."/>
        </authorList>
    </citation>
    <scope>NUCLEOTIDE SEQUENCE</scope>
    <source>
        <tissue evidence="1">Leaf</tissue>
    </source>
</reference>
<dbReference type="EMBL" id="CP093349">
    <property type="protein sequence ID" value="WOH10521.1"/>
    <property type="molecule type" value="Genomic_DNA"/>
</dbReference>
<protein>
    <recommendedName>
        <fullName evidence="3">Succinate dehydrogenase subunit 7A, mitochondrial</fullName>
    </recommendedName>
</protein>
<dbReference type="GO" id="GO:0045273">
    <property type="term" value="C:respiratory chain complex II (succinate dehydrogenase)"/>
    <property type="evidence" value="ECO:0007669"/>
    <property type="project" value="InterPro"/>
</dbReference>
<proteinExistence type="predicted"/>
<dbReference type="KEGG" id="dcr:108194101"/>
<dbReference type="PANTHER" id="PTHR36041">
    <property type="entry name" value="SUCCINATE DEHYDROGENASE SUBUNIT 7A, MITOCHONDRIAL-RELATED"/>
    <property type="match status" value="1"/>
</dbReference>
<sequence>MAFLCNNSLFSQLRSHAQKTNDLSRQLRRGIHTELGAREKALLAPDPALDRFKSYKKDVKRVKRIGDVLTVVVVAGCCYELYVRATT</sequence>
<dbReference type="PANTHER" id="PTHR36041:SF2">
    <property type="entry name" value="SUCCINATE DEHYDROGENASE SUBUNIT 7A, MITOCHONDRIAL-RELATED"/>
    <property type="match status" value="1"/>
</dbReference>
<name>A0AAF1BBU6_DAUCS</name>
<dbReference type="InterPro" id="IPR034573">
    <property type="entry name" value="SDH7"/>
</dbReference>
<accession>A0AAF1BBU6</accession>
<gene>
    <name evidence="1" type="ORF">DCAR_0729990</name>
</gene>
<evidence type="ECO:0008006" key="3">
    <source>
        <dbReference type="Google" id="ProtNLM"/>
    </source>
</evidence>
<organism evidence="1 2">
    <name type="scientific">Daucus carota subsp. sativus</name>
    <name type="common">Carrot</name>
    <dbReference type="NCBI Taxonomy" id="79200"/>
    <lineage>
        <taxon>Eukaryota</taxon>
        <taxon>Viridiplantae</taxon>
        <taxon>Streptophyta</taxon>
        <taxon>Embryophyta</taxon>
        <taxon>Tracheophyta</taxon>
        <taxon>Spermatophyta</taxon>
        <taxon>Magnoliopsida</taxon>
        <taxon>eudicotyledons</taxon>
        <taxon>Gunneridae</taxon>
        <taxon>Pentapetalae</taxon>
        <taxon>asterids</taxon>
        <taxon>campanulids</taxon>
        <taxon>Apiales</taxon>
        <taxon>Apiaceae</taxon>
        <taxon>Apioideae</taxon>
        <taxon>Scandiceae</taxon>
        <taxon>Daucinae</taxon>
        <taxon>Daucus</taxon>
        <taxon>Daucus sect. Daucus</taxon>
    </lineage>
</organism>
<keyword evidence="2" id="KW-1185">Reference proteome</keyword>